<dbReference type="InterPro" id="IPR051125">
    <property type="entry name" value="ABC-4/HrtB_transporter"/>
</dbReference>
<dbReference type="PANTHER" id="PTHR43738:SF3">
    <property type="entry name" value="ABC TRANSPORTER PERMEASE"/>
    <property type="match status" value="1"/>
</dbReference>
<feature type="domain" description="MacB-like periplasmic core" evidence="8">
    <location>
        <begin position="22"/>
        <end position="224"/>
    </location>
</feature>
<evidence type="ECO:0000256" key="2">
    <source>
        <dbReference type="ARBA" id="ARBA00022475"/>
    </source>
</evidence>
<name>A0ABW2L7B5_9BACT</name>
<evidence type="ECO:0000256" key="3">
    <source>
        <dbReference type="ARBA" id="ARBA00022692"/>
    </source>
</evidence>
<dbReference type="Pfam" id="PF02687">
    <property type="entry name" value="FtsX"/>
    <property type="match status" value="1"/>
</dbReference>
<keyword evidence="3 6" id="KW-0812">Transmembrane</keyword>
<dbReference type="Pfam" id="PF12704">
    <property type="entry name" value="MacB_PCD"/>
    <property type="match status" value="1"/>
</dbReference>
<evidence type="ECO:0000259" key="8">
    <source>
        <dbReference type="Pfam" id="PF12704"/>
    </source>
</evidence>
<accession>A0ABW2L7B5</accession>
<dbReference type="RefSeq" id="WP_379711912.1">
    <property type="nucleotide sequence ID" value="NZ_JBHTBS010000004.1"/>
</dbReference>
<evidence type="ECO:0000256" key="4">
    <source>
        <dbReference type="ARBA" id="ARBA00022989"/>
    </source>
</evidence>
<keyword evidence="4 6" id="KW-1133">Transmembrane helix</keyword>
<feature type="transmembrane region" description="Helical" evidence="6">
    <location>
        <begin position="299"/>
        <end position="328"/>
    </location>
</feature>
<evidence type="ECO:0000256" key="6">
    <source>
        <dbReference type="SAM" id="Phobius"/>
    </source>
</evidence>
<dbReference type="EMBL" id="JBHTBS010000004">
    <property type="protein sequence ID" value="MFC7337538.1"/>
    <property type="molecule type" value="Genomic_DNA"/>
</dbReference>
<organism evidence="9 10">
    <name type="scientific">Haloferula chungangensis</name>
    <dbReference type="NCBI Taxonomy" id="1048331"/>
    <lineage>
        <taxon>Bacteria</taxon>
        <taxon>Pseudomonadati</taxon>
        <taxon>Verrucomicrobiota</taxon>
        <taxon>Verrucomicrobiia</taxon>
        <taxon>Verrucomicrobiales</taxon>
        <taxon>Verrucomicrobiaceae</taxon>
        <taxon>Haloferula</taxon>
    </lineage>
</organism>
<feature type="domain" description="ABC3 transporter permease C-terminal" evidence="7">
    <location>
        <begin position="261"/>
        <end position="375"/>
    </location>
</feature>
<dbReference type="Proteomes" id="UP001596472">
    <property type="component" value="Unassembled WGS sequence"/>
</dbReference>
<dbReference type="InterPro" id="IPR025857">
    <property type="entry name" value="MacB_PCD"/>
</dbReference>
<proteinExistence type="predicted"/>
<keyword evidence="10" id="KW-1185">Reference proteome</keyword>
<protein>
    <submittedName>
        <fullName evidence="9">ABC transporter permease</fullName>
    </submittedName>
</protein>
<evidence type="ECO:0000313" key="9">
    <source>
        <dbReference type="EMBL" id="MFC7337538.1"/>
    </source>
</evidence>
<keyword evidence="5 6" id="KW-0472">Membrane</keyword>
<evidence type="ECO:0000259" key="7">
    <source>
        <dbReference type="Pfam" id="PF02687"/>
    </source>
</evidence>
<evidence type="ECO:0000256" key="1">
    <source>
        <dbReference type="ARBA" id="ARBA00004651"/>
    </source>
</evidence>
<comment type="subcellular location">
    <subcellularLocation>
        <location evidence="1">Cell membrane</location>
        <topology evidence="1">Multi-pass membrane protein</topology>
    </subcellularLocation>
</comment>
<comment type="caution">
    <text evidence="9">The sequence shown here is derived from an EMBL/GenBank/DDBJ whole genome shotgun (WGS) entry which is preliminary data.</text>
</comment>
<dbReference type="InterPro" id="IPR003838">
    <property type="entry name" value="ABC3_permease_C"/>
</dbReference>
<evidence type="ECO:0000256" key="5">
    <source>
        <dbReference type="ARBA" id="ARBA00023136"/>
    </source>
</evidence>
<feature type="transmembrane region" description="Helical" evidence="6">
    <location>
        <begin position="258"/>
        <end position="279"/>
    </location>
</feature>
<reference evidence="10" key="1">
    <citation type="journal article" date="2019" name="Int. J. Syst. Evol. Microbiol.">
        <title>The Global Catalogue of Microorganisms (GCM) 10K type strain sequencing project: providing services to taxonomists for standard genome sequencing and annotation.</title>
        <authorList>
            <consortium name="The Broad Institute Genomics Platform"/>
            <consortium name="The Broad Institute Genome Sequencing Center for Infectious Disease"/>
            <person name="Wu L."/>
            <person name="Ma J."/>
        </authorList>
    </citation>
    <scope>NUCLEOTIDE SEQUENCE [LARGE SCALE GENOMIC DNA]</scope>
    <source>
        <strain evidence="10">CGMCC 4.1467</strain>
    </source>
</reference>
<keyword evidence="2" id="KW-1003">Cell membrane</keyword>
<feature type="transmembrane region" description="Helical" evidence="6">
    <location>
        <begin position="348"/>
        <end position="369"/>
    </location>
</feature>
<sequence length="382" mass="41078">MNWILNLLSLAWKQLVRHRLRTGLTVLGVASGMFLFTTVETMQHSLSSATQTTAADTTLVVYRENRFCPSTSRLPEHYADEIKTIPGVREVVPIQVVVNNCGASLDVITFRGVPEGKLTSYAPEIEVIEGSLDEWNRRSDGALLGEVFAKRRGLSPGDRFDAAGVTVHVSGVIRSPFPQDNNVAYVDLAFLQQASNSGLGVVTQFNVRVNSSDDLKPVAEAIDARFHSDQQPTNTRPEKAFFAETASELIELIGFTRWLGIGAVLAVGGLVANAVLLIVRGRVKENAVLQTLGYPGKAIAWLVMSEGGILGLLGGALGVAFATGFLAWQSFTLGNEGQTLAIQPDAPVIMTGLAASLLLGLLASLWPAWRAMRQPIVESLKG</sequence>
<dbReference type="PANTHER" id="PTHR43738">
    <property type="entry name" value="ABC TRANSPORTER, MEMBRANE PROTEIN"/>
    <property type="match status" value="1"/>
</dbReference>
<evidence type="ECO:0000313" key="10">
    <source>
        <dbReference type="Proteomes" id="UP001596472"/>
    </source>
</evidence>
<gene>
    <name evidence="9" type="ORF">ACFQY0_10150</name>
</gene>